<dbReference type="Proteomes" id="UP001139447">
    <property type="component" value="Unassembled WGS sequence"/>
</dbReference>
<sequence length="267" mass="29302">MYLDSDDEDSGSFLSERRSFTRNDVAELLVSATSLPELSLEDALKVVNFMKAQRLKVGTVLFKEGAKSHNTIVLILQGDIVVSQQPPGQASSVVMTVLGAGHLVGELGVLDGKPRSATCTAATEVDVAVLDQVDLEQRIFREDPPVGVALLRAILMQVAERLRATNHRVFMLSQIVDSMQMEIKDQQEQGESAIRTLPPASSPLSSARPRLPVGPRPANAHRRTRPMDDAPNVNADSTRKPELKPDIRRRRQGKDFRSTYPMSGPSQ</sequence>
<name>A0A9X1VYR9_9BURK</name>
<organism evidence="3 4">
    <name type="scientific">Variovorax terrae</name>
    <dbReference type="NCBI Taxonomy" id="2923278"/>
    <lineage>
        <taxon>Bacteria</taxon>
        <taxon>Pseudomonadati</taxon>
        <taxon>Pseudomonadota</taxon>
        <taxon>Betaproteobacteria</taxon>
        <taxon>Burkholderiales</taxon>
        <taxon>Comamonadaceae</taxon>
        <taxon>Variovorax</taxon>
    </lineage>
</organism>
<dbReference type="Pfam" id="PF00027">
    <property type="entry name" value="cNMP_binding"/>
    <property type="match status" value="1"/>
</dbReference>
<keyword evidence="4" id="KW-1185">Reference proteome</keyword>
<dbReference type="PANTHER" id="PTHR11635:SF152">
    <property type="entry name" value="CAMP-DEPENDENT PROTEIN KINASE TYPE I REGULATORY SUBUNIT-RELATED"/>
    <property type="match status" value="1"/>
</dbReference>
<dbReference type="AlphaFoldDB" id="A0A9X1VYR9"/>
<gene>
    <name evidence="3" type="ORF">MMF98_19170</name>
</gene>
<feature type="domain" description="Cyclic nucleotide-binding" evidence="2">
    <location>
        <begin position="34"/>
        <end position="139"/>
    </location>
</feature>
<comment type="caution">
    <text evidence="3">The sequence shown here is derived from an EMBL/GenBank/DDBJ whole genome shotgun (WGS) entry which is preliminary data.</text>
</comment>
<evidence type="ECO:0000313" key="3">
    <source>
        <dbReference type="EMBL" id="MCJ0765339.1"/>
    </source>
</evidence>
<feature type="region of interest" description="Disordered" evidence="1">
    <location>
        <begin position="184"/>
        <end position="267"/>
    </location>
</feature>
<evidence type="ECO:0000259" key="2">
    <source>
        <dbReference type="PROSITE" id="PS50042"/>
    </source>
</evidence>
<dbReference type="SMART" id="SM00100">
    <property type="entry name" value="cNMP"/>
    <property type="match status" value="1"/>
</dbReference>
<dbReference type="InterPro" id="IPR050503">
    <property type="entry name" value="cAMP-dep_PK_reg_su-like"/>
</dbReference>
<dbReference type="PROSITE" id="PS50042">
    <property type="entry name" value="CNMP_BINDING_3"/>
    <property type="match status" value="1"/>
</dbReference>
<dbReference type="InterPro" id="IPR014710">
    <property type="entry name" value="RmlC-like_jellyroll"/>
</dbReference>
<reference evidence="3" key="1">
    <citation type="submission" date="2022-03" db="EMBL/GenBank/DDBJ databases">
        <authorList>
            <person name="Woo C.Y."/>
        </authorList>
    </citation>
    <scope>NUCLEOTIDE SEQUENCE</scope>
    <source>
        <strain evidence="3">CYS-02</strain>
    </source>
</reference>
<evidence type="ECO:0000313" key="4">
    <source>
        <dbReference type="Proteomes" id="UP001139447"/>
    </source>
</evidence>
<feature type="compositionally biased region" description="Low complexity" evidence="1">
    <location>
        <begin position="197"/>
        <end position="211"/>
    </location>
</feature>
<dbReference type="SUPFAM" id="SSF51206">
    <property type="entry name" value="cAMP-binding domain-like"/>
    <property type="match status" value="1"/>
</dbReference>
<dbReference type="RefSeq" id="WP_243308565.1">
    <property type="nucleotide sequence ID" value="NZ_JALGBI010000002.1"/>
</dbReference>
<protein>
    <submittedName>
        <fullName evidence="3">Cyclic nucleotide-binding domain-containing protein</fullName>
    </submittedName>
</protein>
<dbReference type="GO" id="GO:0005952">
    <property type="term" value="C:cAMP-dependent protein kinase complex"/>
    <property type="evidence" value="ECO:0007669"/>
    <property type="project" value="InterPro"/>
</dbReference>
<dbReference type="InterPro" id="IPR018490">
    <property type="entry name" value="cNMP-bd_dom_sf"/>
</dbReference>
<accession>A0A9X1VYR9</accession>
<proteinExistence type="predicted"/>
<dbReference type="InterPro" id="IPR000595">
    <property type="entry name" value="cNMP-bd_dom"/>
</dbReference>
<dbReference type="EMBL" id="JALGBI010000002">
    <property type="protein sequence ID" value="MCJ0765339.1"/>
    <property type="molecule type" value="Genomic_DNA"/>
</dbReference>
<evidence type="ECO:0000256" key="1">
    <source>
        <dbReference type="SAM" id="MobiDB-lite"/>
    </source>
</evidence>
<dbReference type="PANTHER" id="PTHR11635">
    <property type="entry name" value="CAMP-DEPENDENT PROTEIN KINASE REGULATORY CHAIN"/>
    <property type="match status" value="1"/>
</dbReference>
<dbReference type="GO" id="GO:0005829">
    <property type="term" value="C:cytosol"/>
    <property type="evidence" value="ECO:0007669"/>
    <property type="project" value="TreeGrafter"/>
</dbReference>
<dbReference type="Gene3D" id="2.60.120.10">
    <property type="entry name" value="Jelly Rolls"/>
    <property type="match status" value="1"/>
</dbReference>
<dbReference type="CDD" id="cd00038">
    <property type="entry name" value="CAP_ED"/>
    <property type="match status" value="1"/>
</dbReference>
<feature type="compositionally biased region" description="Basic and acidic residues" evidence="1">
    <location>
        <begin position="237"/>
        <end position="246"/>
    </location>
</feature>